<dbReference type="EMBL" id="WIXE01008322">
    <property type="protein sequence ID" value="KAK5979490.1"/>
    <property type="molecule type" value="Genomic_DNA"/>
</dbReference>
<evidence type="ECO:0000256" key="10">
    <source>
        <dbReference type="ARBA" id="ARBA00022982"/>
    </source>
</evidence>
<accession>A0AAN8FNH9</accession>
<evidence type="ECO:0000256" key="5">
    <source>
        <dbReference type="ARBA" id="ARBA00022448"/>
    </source>
</evidence>
<evidence type="ECO:0000256" key="11">
    <source>
        <dbReference type="ARBA" id="ARBA00023002"/>
    </source>
</evidence>
<evidence type="ECO:0000256" key="17">
    <source>
        <dbReference type="PIRSR" id="PIRSR017205-2"/>
    </source>
</evidence>
<dbReference type="AlphaFoldDB" id="A0AAN8FNH9"/>
<keyword evidence="14" id="KW-0325">Glycoprotein</keyword>
<proteinExistence type="inferred from homology"/>
<evidence type="ECO:0000256" key="18">
    <source>
        <dbReference type="PIRSR" id="PIRSR017205-3"/>
    </source>
</evidence>
<feature type="active site" description="Nucleophile" evidence="16">
    <location>
        <position position="514"/>
    </location>
</feature>
<keyword evidence="8" id="KW-0256">Endoplasmic reticulum</keyword>
<dbReference type="PANTHER" id="PTHR12613:SF0">
    <property type="entry name" value="ERO1-LIKE PROTEIN"/>
    <property type="match status" value="1"/>
</dbReference>
<evidence type="ECO:0000256" key="19">
    <source>
        <dbReference type="SAM" id="MobiDB-lite"/>
    </source>
</evidence>
<keyword evidence="21" id="KW-1185">Reference proteome</keyword>
<evidence type="ECO:0000256" key="3">
    <source>
        <dbReference type="ARBA" id="ARBA00008277"/>
    </source>
</evidence>
<evidence type="ECO:0000256" key="6">
    <source>
        <dbReference type="ARBA" id="ARBA00022630"/>
    </source>
</evidence>
<evidence type="ECO:0000256" key="9">
    <source>
        <dbReference type="ARBA" id="ARBA00022827"/>
    </source>
</evidence>
<organism evidence="20 21">
    <name type="scientific">Trichostrongylus colubriformis</name>
    <name type="common">Black scour worm</name>
    <dbReference type="NCBI Taxonomy" id="6319"/>
    <lineage>
        <taxon>Eukaryota</taxon>
        <taxon>Metazoa</taxon>
        <taxon>Ecdysozoa</taxon>
        <taxon>Nematoda</taxon>
        <taxon>Chromadorea</taxon>
        <taxon>Rhabditida</taxon>
        <taxon>Rhabditina</taxon>
        <taxon>Rhabditomorpha</taxon>
        <taxon>Strongyloidea</taxon>
        <taxon>Trichostrongylidae</taxon>
        <taxon>Trichostrongylus</taxon>
    </lineage>
</organism>
<keyword evidence="7" id="KW-0732">Signal</keyword>
<feature type="binding site" evidence="17">
    <location>
        <position position="376"/>
    </location>
    <ligand>
        <name>FAD</name>
        <dbReference type="ChEBI" id="CHEBI:57692"/>
    </ligand>
</feature>
<evidence type="ECO:0000256" key="4">
    <source>
        <dbReference type="ARBA" id="ARBA00011802"/>
    </source>
</evidence>
<dbReference type="GO" id="GO:0016972">
    <property type="term" value="F:thiol oxidase activity"/>
    <property type="evidence" value="ECO:0007669"/>
    <property type="project" value="InterPro"/>
</dbReference>
<evidence type="ECO:0000256" key="13">
    <source>
        <dbReference type="ARBA" id="ARBA00023157"/>
    </source>
</evidence>
<dbReference type="GO" id="GO:0071949">
    <property type="term" value="F:FAD binding"/>
    <property type="evidence" value="ECO:0007669"/>
    <property type="project" value="InterPro"/>
</dbReference>
<dbReference type="Proteomes" id="UP001331761">
    <property type="component" value="Unassembled WGS sequence"/>
</dbReference>
<dbReference type="Pfam" id="PF04137">
    <property type="entry name" value="ERO1"/>
    <property type="match status" value="1"/>
</dbReference>
<sequence>MGWCQSEAFFRNRIYYLHLFLDGQLDRSERRPGTIVIVRSHSLPSFLPSRYPFTSHVGLIVPLTYSLLGHFIHATDVLLLSDVDVACLKTPANFPMWLLWLSGLVAASVIHGQFHESEPCFCKIGEAVESCRCDEPNIDQLNNVEIYDKLQKLLKRDFFRFYRVNMDKPCPFWPDDRQCGSSQCGIAFCDDEVPAGLRRPAVVTTVRLPGYEITVSDSNHTDDSSSQRRRNHTTRNIVSTSTLQECSDAGQQSNDFDPMDRSLDEGYHEDSSDMHYVDLSKNPERYTGYKGESALRVWRSIYQENCFKPNMKFDKNFLLHPDNFEVVYSLEYPYCSVFERNLVFHLTIANILFYLMLAEGLCLEKRVFYRLISGFHSALTISIAANNYKPAPAGFGAGSWFRNTEMFAGRFGTKWSWEGPQRLRNVYFVFLLELRALLKVGPYLQHELFYTGNEKEDIETRVAIDELLDIIRQFPDQFDEHELFTGVEAHARELREEFRSHFLNISRIMDCVGCDKCRLWGKVQIHGMGTALKILFSDLPHSHYRTNSHGPSMNAPFQLTRNEVVSLFQSLGRYSASIKEVDEFRKEMLVGYRGIDEL</sequence>
<keyword evidence="15" id="KW-0676">Redox-active center</keyword>
<dbReference type="InterPro" id="IPR037192">
    <property type="entry name" value="ERO1-like_sf"/>
</dbReference>
<evidence type="ECO:0000256" key="7">
    <source>
        <dbReference type="ARBA" id="ARBA00022729"/>
    </source>
</evidence>
<keyword evidence="10" id="KW-0249">Electron transport</keyword>
<keyword evidence="11" id="KW-0560">Oxidoreductase</keyword>
<dbReference type="SUPFAM" id="SSF110019">
    <property type="entry name" value="ERO1-like"/>
    <property type="match status" value="1"/>
</dbReference>
<reference evidence="20 21" key="1">
    <citation type="submission" date="2019-10" db="EMBL/GenBank/DDBJ databases">
        <title>Assembly and Annotation for the nematode Trichostrongylus colubriformis.</title>
        <authorList>
            <person name="Martin J."/>
        </authorList>
    </citation>
    <scope>NUCLEOTIDE SEQUENCE [LARGE SCALE GENOMIC DNA]</scope>
    <source>
        <strain evidence="20">G859</strain>
        <tissue evidence="20">Whole worm</tissue>
    </source>
</reference>
<feature type="active site" evidence="16">
    <location>
        <position position="517"/>
    </location>
</feature>
<dbReference type="PIRSF" id="PIRSF017205">
    <property type="entry name" value="ERO1"/>
    <property type="match status" value="1"/>
</dbReference>
<comment type="subunit">
    <text evidence="4">May function both as a monomer and a homodimer.</text>
</comment>
<evidence type="ECO:0000256" key="1">
    <source>
        <dbReference type="ARBA" id="ARBA00001974"/>
    </source>
</evidence>
<evidence type="ECO:0000256" key="16">
    <source>
        <dbReference type="PIRSR" id="PIRSR017205-1"/>
    </source>
</evidence>
<name>A0AAN8FNH9_TRICO</name>
<feature type="disulfide bond" description="Redox-active" evidence="18">
    <location>
        <begin position="179"/>
        <end position="184"/>
    </location>
</feature>
<feature type="binding site" evidence="17">
    <location>
        <position position="285"/>
    </location>
    <ligand>
        <name>FAD</name>
        <dbReference type="ChEBI" id="CHEBI:57692"/>
    </ligand>
</feature>
<keyword evidence="6" id="KW-0285">Flavoprotein</keyword>
<dbReference type="InterPro" id="IPR007266">
    <property type="entry name" value="Ero1"/>
</dbReference>
<feature type="binding site" evidence="17">
    <location>
        <position position="287"/>
    </location>
    <ligand>
        <name>FAD</name>
        <dbReference type="ChEBI" id="CHEBI:57692"/>
    </ligand>
</feature>
<comment type="similarity">
    <text evidence="3">Belongs to the EROs family.</text>
</comment>
<comment type="cofactor">
    <cofactor evidence="1 17">
        <name>FAD</name>
        <dbReference type="ChEBI" id="CHEBI:57692"/>
    </cofactor>
</comment>
<feature type="binding site" evidence="17">
    <location>
        <position position="373"/>
    </location>
    <ligand>
        <name>FAD</name>
        <dbReference type="ChEBI" id="CHEBI:57692"/>
    </ligand>
</feature>
<evidence type="ECO:0000313" key="21">
    <source>
        <dbReference type="Proteomes" id="UP001331761"/>
    </source>
</evidence>
<dbReference type="GO" id="GO:0005789">
    <property type="term" value="C:endoplasmic reticulum membrane"/>
    <property type="evidence" value="ECO:0007669"/>
    <property type="project" value="UniProtKB-SubCell"/>
</dbReference>
<feature type="compositionally biased region" description="Polar residues" evidence="19">
    <location>
        <begin position="234"/>
        <end position="255"/>
    </location>
</feature>
<dbReference type="PANTHER" id="PTHR12613">
    <property type="entry name" value="ERO1-RELATED"/>
    <property type="match status" value="1"/>
</dbReference>
<keyword evidence="12" id="KW-0472">Membrane</keyword>
<feature type="disulfide bond" description="Redox-active" evidence="18">
    <location>
        <begin position="514"/>
        <end position="517"/>
    </location>
</feature>
<feature type="region of interest" description="Disordered" evidence="19">
    <location>
        <begin position="214"/>
        <end position="261"/>
    </location>
</feature>
<gene>
    <name evidence="20" type="ORF">GCK32_007198</name>
</gene>
<keyword evidence="5" id="KW-0813">Transport</keyword>
<evidence type="ECO:0000256" key="2">
    <source>
        <dbReference type="ARBA" id="ARBA00004367"/>
    </source>
</evidence>
<comment type="caution">
    <text evidence="20">The sequence shown here is derived from an EMBL/GenBank/DDBJ whole genome shotgun (WGS) entry which is preliminary data.</text>
</comment>
<feature type="binding site" evidence="17">
    <location>
        <position position="298"/>
    </location>
    <ligand>
        <name>FAD</name>
        <dbReference type="ChEBI" id="CHEBI:57692"/>
    </ligand>
</feature>
<feature type="binding site" evidence="17">
    <location>
        <position position="410"/>
    </location>
    <ligand>
        <name>FAD</name>
        <dbReference type="ChEBI" id="CHEBI:57692"/>
    </ligand>
</feature>
<comment type="subcellular location">
    <subcellularLocation>
        <location evidence="2">Endoplasmic reticulum membrane</location>
        <topology evidence="2">Peripheral membrane protein</topology>
        <orientation evidence="2">Lumenal side</orientation>
    </subcellularLocation>
</comment>
<protein>
    <submittedName>
        <fullName evidence="20">Endoplasmic Reticulum Oxidoreductin 1</fullName>
    </submittedName>
</protein>
<dbReference type="GO" id="GO:0034975">
    <property type="term" value="P:protein folding in endoplasmic reticulum"/>
    <property type="evidence" value="ECO:0007669"/>
    <property type="project" value="InterPro"/>
</dbReference>
<keyword evidence="9 17" id="KW-0274">FAD</keyword>
<evidence type="ECO:0000256" key="8">
    <source>
        <dbReference type="ARBA" id="ARBA00022824"/>
    </source>
</evidence>
<evidence type="ECO:0000256" key="15">
    <source>
        <dbReference type="ARBA" id="ARBA00023284"/>
    </source>
</evidence>
<evidence type="ECO:0000256" key="14">
    <source>
        <dbReference type="ARBA" id="ARBA00023180"/>
    </source>
</evidence>
<keyword evidence="13 18" id="KW-1015">Disulfide bond</keyword>
<dbReference type="GO" id="GO:0015035">
    <property type="term" value="F:protein-disulfide reductase activity"/>
    <property type="evidence" value="ECO:0007669"/>
    <property type="project" value="InterPro"/>
</dbReference>
<evidence type="ECO:0000256" key="12">
    <source>
        <dbReference type="ARBA" id="ARBA00023136"/>
    </source>
</evidence>
<evidence type="ECO:0000313" key="20">
    <source>
        <dbReference type="EMBL" id="KAK5979490.1"/>
    </source>
</evidence>